<name>A0ABN8MUD1_9CNID</name>
<dbReference type="Gene3D" id="1.10.510.10">
    <property type="entry name" value="Transferase(Phosphotransferase) domain 1"/>
    <property type="match status" value="1"/>
</dbReference>
<dbReference type="Pfam" id="PF07714">
    <property type="entry name" value="PK_Tyr_Ser-Thr"/>
    <property type="match status" value="1"/>
</dbReference>
<dbReference type="InterPro" id="IPR011009">
    <property type="entry name" value="Kinase-like_dom_sf"/>
</dbReference>
<proteinExistence type="predicted"/>
<gene>
    <name evidence="2" type="ORF">PEVE_00039238</name>
</gene>
<feature type="non-terminal residue" evidence="2">
    <location>
        <position position="231"/>
    </location>
</feature>
<reference evidence="2 3" key="1">
    <citation type="submission" date="2022-05" db="EMBL/GenBank/DDBJ databases">
        <authorList>
            <consortium name="Genoscope - CEA"/>
            <person name="William W."/>
        </authorList>
    </citation>
    <scope>NUCLEOTIDE SEQUENCE [LARGE SCALE GENOMIC DNA]</scope>
</reference>
<dbReference type="Proteomes" id="UP001159427">
    <property type="component" value="Unassembled WGS sequence"/>
</dbReference>
<evidence type="ECO:0000259" key="1">
    <source>
        <dbReference type="Pfam" id="PF07714"/>
    </source>
</evidence>
<evidence type="ECO:0000313" key="2">
    <source>
        <dbReference type="EMBL" id="CAH3033078.1"/>
    </source>
</evidence>
<evidence type="ECO:0000313" key="3">
    <source>
        <dbReference type="Proteomes" id="UP001159427"/>
    </source>
</evidence>
<organism evidence="2 3">
    <name type="scientific">Porites evermanni</name>
    <dbReference type="NCBI Taxonomy" id="104178"/>
    <lineage>
        <taxon>Eukaryota</taxon>
        <taxon>Metazoa</taxon>
        <taxon>Cnidaria</taxon>
        <taxon>Anthozoa</taxon>
        <taxon>Hexacorallia</taxon>
        <taxon>Scleractinia</taxon>
        <taxon>Fungiina</taxon>
        <taxon>Poritidae</taxon>
        <taxon>Porites</taxon>
    </lineage>
</organism>
<dbReference type="InterPro" id="IPR001245">
    <property type="entry name" value="Ser-Thr/Tyr_kinase_cat_dom"/>
</dbReference>
<protein>
    <recommendedName>
        <fullName evidence="1">Serine-threonine/tyrosine-protein kinase catalytic domain-containing protein</fullName>
    </recommendedName>
</protein>
<keyword evidence="3" id="KW-1185">Reference proteome</keyword>
<dbReference type="EMBL" id="CALNXI010000689">
    <property type="protein sequence ID" value="CAH3033078.1"/>
    <property type="molecule type" value="Genomic_DNA"/>
</dbReference>
<dbReference type="SUPFAM" id="SSF56112">
    <property type="entry name" value="Protein kinase-like (PK-like)"/>
    <property type="match status" value="1"/>
</dbReference>
<feature type="domain" description="Serine-threonine/tyrosine-protein kinase catalytic" evidence="1">
    <location>
        <begin position="169"/>
        <end position="229"/>
    </location>
</feature>
<accession>A0ABN8MUD1</accession>
<comment type="caution">
    <text evidence="2">The sequence shown here is derived from an EMBL/GenBank/DDBJ whole genome shotgun (WGS) entry which is preliminary data.</text>
</comment>
<sequence length="231" mass="26570">LTDLDKLYLAVAEVEKEHYFNTLCFGLGINSLNALENYSIGSEDQSPIITSTELADLKEKLNNRQFNFYQLARKYKRSDVLETCRAKGIPVIQKQDVSVTKALDVAPYARYVCEAQWTRPDGIMRILCSDWLLRSRHRGPILSAWDSLCWFHKEKFSSWSYVNKSNLFTKLVVEFAEYGNLFESRESRTIEELCRFTIQAATALEYLESKGIIHQAVNENTCLVVSKTEVS</sequence>
<feature type="non-terminal residue" evidence="2">
    <location>
        <position position="1"/>
    </location>
</feature>